<dbReference type="SUPFAM" id="SSF47413">
    <property type="entry name" value="lambda repressor-like DNA-binding domains"/>
    <property type="match status" value="1"/>
</dbReference>
<dbReference type="EMBL" id="RBWU01000008">
    <property type="protein sequence ID" value="RKS68166.1"/>
    <property type="molecule type" value="Genomic_DNA"/>
</dbReference>
<protein>
    <submittedName>
        <fullName evidence="4">Helix-turn-helix protein</fullName>
    </submittedName>
</protein>
<dbReference type="InterPro" id="IPR050807">
    <property type="entry name" value="TransReg_Diox_bact_type"/>
</dbReference>
<dbReference type="Gene3D" id="1.10.260.40">
    <property type="entry name" value="lambda repressor-like DNA-binding domains"/>
    <property type="match status" value="1"/>
</dbReference>
<sequence>MAETTRPETTRPRTPDDETTHEPDPSRRPTEPLWRDALGQCLRGLRLDRGETLVETARRAGVSPQYLSEMERGVKEPSSEMIAAVAGALGTTLGDLTLAVATGLLAAPTGTPPMGATCQATAYALAA</sequence>
<dbReference type="PANTHER" id="PTHR46797">
    <property type="entry name" value="HTH-TYPE TRANSCRIPTIONAL REGULATOR"/>
    <property type="match status" value="1"/>
</dbReference>
<proteinExistence type="predicted"/>
<dbReference type="PROSITE" id="PS50943">
    <property type="entry name" value="HTH_CROC1"/>
    <property type="match status" value="1"/>
</dbReference>
<feature type="region of interest" description="Disordered" evidence="2">
    <location>
        <begin position="1"/>
        <end position="34"/>
    </location>
</feature>
<dbReference type="PANTHER" id="PTHR46797:SF1">
    <property type="entry name" value="METHYLPHOSPHONATE SYNTHASE"/>
    <property type="match status" value="1"/>
</dbReference>
<dbReference type="SMART" id="SM00530">
    <property type="entry name" value="HTH_XRE"/>
    <property type="match status" value="1"/>
</dbReference>
<comment type="caution">
    <text evidence="4">The sequence shown here is derived from an EMBL/GenBank/DDBJ whole genome shotgun (WGS) entry which is preliminary data.</text>
</comment>
<evidence type="ECO:0000313" key="5">
    <source>
        <dbReference type="Proteomes" id="UP000274601"/>
    </source>
</evidence>
<dbReference type="RefSeq" id="WP_121438090.1">
    <property type="nucleotide sequence ID" value="NZ_RBWU01000008.1"/>
</dbReference>
<keyword evidence="1" id="KW-0238">DNA-binding</keyword>
<dbReference type="InterPro" id="IPR001387">
    <property type="entry name" value="Cro/C1-type_HTH"/>
</dbReference>
<dbReference type="GO" id="GO:0003700">
    <property type="term" value="F:DNA-binding transcription factor activity"/>
    <property type="evidence" value="ECO:0007669"/>
    <property type="project" value="TreeGrafter"/>
</dbReference>
<evidence type="ECO:0000313" key="4">
    <source>
        <dbReference type="EMBL" id="RKS68166.1"/>
    </source>
</evidence>
<dbReference type="GO" id="GO:0005829">
    <property type="term" value="C:cytosol"/>
    <property type="evidence" value="ECO:0007669"/>
    <property type="project" value="TreeGrafter"/>
</dbReference>
<reference evidence="4 5" key="1">
    <citation type="submission" date="2018-10" db="EMBL/GenBank/DDBJ databases">
        <title>Genomic Encyclopedia of Archaeal and Bacterial Type Strains, Phase II (KMG-II): from individual species to whole genera.</title>
        <authorList>
            <person name="Goeker M."/>
        </authorList>
    </citation>
    <scope>NUCLEOTIDE SEQUENCE [LARGE SCALE GENOMIC DNA]</scope>
    <source>
        <strain evidence="4 5">DSM 43383</strain>
    </source>
</reference>
<dbReference type="Proteomes" id="UP000274601">
    <property type="component" value="Unassembled WGS sequence"/>
</dbReference>
<dbReference type="InterPro" id="IPR010982">
    <property type="entry name" value="Lambda_DNA-bd_dom_sf"/>
</dbReference>
<keyword evidence="5" id="KW-1185">Reference proteome</keyword>
<name>A0A495QA31_9ACTN</name>
<dbReference type="AlphaFoldDB" id="A0A495QA31"/>
<dbReference type="OrthoDB" id="3188736at2"/>
<evidence type="ECO:0000256" key="1">
    <source>
        <dbReference type="ARBA" id="ARBA00023125"/>
    </source>
</evidence>
<accession>A0A495QA31</accession>
<dbReference type="GO" id="GO:0003677">
    <property type="term" value="F:DNA binding"/>
    <property type="evidence" value="ECO:0007669"/>
    <property type="project" value="UniProtKB-KW"/>
</dbReference>
<dbReference type="CDD" id="cd00093">
    <property type="entry name" value="HTH_XRE"/>
    <property type="match status" value="1"/>
</dbReference>
<evidence type="ECO:0000256" key="2">
    <source>
        <dbReference type="SAM" id="MobiDB-lite"/>
    </source>
</evidence>
<feature type="domain" description="HTH cro/C1-type" evidence="3">
    <location>
        <begin position="42"/>
        <end position="96"/>
    </location>
</feature>
<dbReference type="Pfam" id="PF01381">
    <property type="entry name" value="HTH_3"/>
    <property type="match status" value="1"/>
</dbReference>
<evidence type="ECO:0000259" key="3">
    <source>
        <dbReference type="PROSITE" id="PS50943"/>
    </source>
</evidence>
<gene>
    <name evidence="4" type="ORF">BZB76_6414</name>
</gene>
<organism evidence="4 5">
    <name type="scientific">Actinomadura pelletieri DSM 43383</name>
    <dbReference type="NCBI Taxonomy" id="1120940"/>
    <lineage>
        <taxon>Bacteria</taxon>
        <taxon>Bacillati</taxon>
        <taxon>Actinomycetota</taxon>
        <taxon>Actinomycetes</taxon>
        <taxon>Streptosporangiales</taxon>
        <taxon>Thermomonosporaceae</taxon>
        <taxon>Actinomadura</taxon>
    </lineage>
</organism>